<dbReference type="PANTHER" id="PTHR30511:SF3">
    <property type="entry name" value="LYSINE RACEMASE"/>
    <property type="match status" value="1"/>
</dbReference>
<gene>
    <name evidence="5" type="ORF">IMF26_05955</name>
</gene>
<dbReference type="PANTHER" id="PTHR30511">
    <property type="entry name" value="ALANINE RACEMASE"/>
    <property type="match status" value="1"/>
</dbReference>
<keyword evidence="3" id="KW-0413">Isomerase</keyword>
<dbReference type="EMBL" id="CP062796">
    <property type="protein sequence ID" value="QUL97666.1"/>
    <property type="molecule type" value="Genomic_DNA"/>
</dbReference>
<dbReference type="CDD" id="cd06815">
    <property type="entry name" value="PLPDE_III_AR_like_1"/>
    <property type="match status" value="1"/>
</dbReference>
<accession>A0AAT9L9E1</accession>
<comment type="cofactor">
    <cofactor evidence="1">
        <name>pyridoxal 5'-phosphate</name>
        <dbReference type="ChEBI" id="CHEBI:597326"/>
    </cofactor>
</comment>
<dbReference type="AlphaFoldDB" id="A0AAT9L9E1"/>
<evidence type="ECO:0000256" key="2">
    <source>
        <dbReference type="ARBA" id="ARBA00022898"/>
    </source>
</evidence>
<reference evidence="5" key="1">
    <citation type="submission" date="2020-10" db="EMBL/GenBank/DDBJ databases">
        <authorList>
            <person name="Kadnikov V."/>
            <person name="Beletsky A.V."/>
            <person name="Mardanov A.V."/>
            <person name="Karnachuk O.V."/>
            <person name="Ravin N.V."/>
        </authorList>
    </citation>
    <scope>NUCLEOTIDE SEQUENCE</scope>
    <source>
        <strain evidence="5">Bu02</strain>
    </source>
</reference>
<dbReference type="Pfam" id="PF01168">
    <property type="entry name" value="Ala_racemase_N"/>
    <property type="match status" value="1"/>
</dbReference>
<dbReference type="InterPro" id="IPR029066">
    <property type="entry name" value="PLP-binding_barrel"/>
</dbReference>
<dbReference type="Gene3D" id="3.20.20.10">
    <property type="entry name" value="Alanine racemase"/>
    <property type="match status" value="1"/>
</dbReference>
<sequence>MKYPAVFIDLAKVRHNARVISNLLKEQGMSLVGVAKGTMCHPGVAESMLDGGARAIGDSRIDNLRRLRESGYRGETILLRAPSPSSCHEAVVYADVSLNSDPVTVRMLGEAALKMGKRHKVILMVDLGDLREGVLAEDAPCVAKEMTDLPGIDLIGIGTNLACYGGVIPTREKMDALLRVKNEIERSIGRPLERVSGGNSANMLMVLSGQMPPGITELRIGESILLGTEAVGRTPIPGCFQDAFVIKAEVIEVLKKPSKPFGEIGQDAFGNVPVFEDMGIRTRAICAIGRQDIDPGSLFPLEKGVRILGASSDHLICDVEEAEPSPRPGSILEFRPGYGSLLRAFTSPFVEKVVI</sequence>
<evidence type="ECO:0000256" key="3">
    <source>
        <dbReference type="ARBA" id="ARBA00023235"/>
    </source>
</evidence>
<evidence type="ECO:0000259" key="4">
    <source>
        <dbReference type="Pfam" id="PF01168"/>
    </source>
</evidence>
<reference evidence="5" key="2">
    <citation type="journal article" date="2023" name="Biology">
        <title>Prokaryotic Life Associated with Coal-Fire Gas Vents Revealed by Metagenomics.</title>
        <authorList>
            <person name="Kadnikov V.V."/>
            <person name="Mardanov A.V."/>
            <person name="Beletsky A.V."/>
            <person name="Karnachuk O.V."/>
            <person name="Ravin N.V."/>
        </authorList>
    </citation>
    <scope>NUCLEOTIDE SEQUENCE</scope>
    <source>
        <strain evidence="5">Bu02</strain>
    </source>
</reference>
<evidence type="ECO:0000256" key="1">
    <source>
        <dbReference type="ARBA" id="ARBA00001933"/>
    </source>
</evidence>
<feature type="domain" description="Alanine racemase N-terminal" evidence="4">
    <location>
        <begin position="8"/>
        <end position="224"/>
    </location>
</feature>
<dbReference type="GO" id="GO:0008784">
    <property type="term" value="F:alanine racemase activity"/>
    <property type="evidence" value="ECO:0007669"/>
    <property type="project" value="TreeGrafter"/>
</dbReference>
<evidence type="ECO:0000313" key="5">
    <source>
        <dbReference type="EMBL" id="QUL97666.1"/>
    </source>
</evidence>
<dbReference type="InterPro" id="IPR001608">
    <property type="entry name" value="Ala_racemase_N"/>
</dbReference>
<dbReference type="SUPFAM" id="SSF51419">
    <property type="entry name" value="PLP-binding barrel"/>
    <property type="match status" value="1"/>
</dbReference>
<keyword evidence="2" id="KW-0663">Pyridoxal phosphate</keyword>
<dbReference type="InterPro" id="IPR000821">
    <property type="entry name" value="Ala_racemase"/>
</dbReference>
<organism evidence="5">
    <name type="scientific">Candidatus Fermentithermobacillus carboniphilus</name>
    <dbReference type="NCBI Taxonomy" id="3085328"/>
    <lineage>
        <taxon>Bacteria</taxon>
        <taxon>Bacillati</taxon>
        <taxon>Bacillota</taxon>
        <taxon>Candidatus Fermentithermobacillia</taxon>
        <taxon>Candidatus Fermentithermobacillales</taxon>
        <taxon>Candidatus Fermentithermobacillaceae</taxon>
        <taxon>Candidatus Fermentithermobacillus</taxon>
    </lineage>
</organism>
<dbReference type="KEGG" id="fcz:IMF26_05955"/>
<protein>
    <submittedName>
        <fullName evidence="5">Alanine/ornithine racemase family PLP-dependent enzyme</fullName>
    </submittedName>
</protein>
<dbReference type="GO" id="GO:0005829">
    <property type="term" value="C:cytosol"/>
    <property type="evidence" value="ECO:0007669"/>
    <property type="project" value="TreeGrafter"/>
</dbReference>
<dbReference type="GO" id="GO:0030170">
    <property type="term" value="F:pyridoxal phosphate binding"/>
    <property type="evidence" value="ECO:0007669"/>
    <property type="project" value="TreeGrafter"/>
</dbReference>
<name>A0AAT9L9E1_9FIRM</name>
<proteinExistence type="predicted"/>